<gene>
    <name evidence="2" type="ORF">ACFSR3_08125</name>
</gene>
<evidence type="ECO:0000313" key="3">
    <source>
        <dbReference type="Proteomes" id="UP001597480"/>
    </source>
</evidence>
<feature type="signal peptide" evidence="1">
    <location>
        <begin position="1"/>
        <end position="18"/>
    </location>
</feature>
<sequence length="166" mass="18827">MKTLLAIIVLLLVQFTFAQQRTNENDVPLTYKNPLSKGEVFLSLNPEWFIKDSNDKVIAFTSTDRKVKIMVAASAELSYKKIVDNLKKKNDALWEILPAKKILKVKEVQKDKTEQEVIALAYAVPVAPNDDKIVSMMVLLQTNDLPQWERYFDTVAGTLGVLAMKQ</sequence>
<evidence type="ECO:0000313" key="2">
    <source>
        <dbReference type="EMBL" id="MFD2602020.1"/>
    </source>
</evidence>
<name>A0ABW5NSW2_9FLAO</name>
<reference evidence="3" key="1">
    <citation type="journal article" date="2019" name="Int. J. Syst. Evol. Microbiol.">
        <title>The Global Catalogue of Microorganisms (GCM) 10K type strain sequencing project: providing services to taxonomists for standard genome sequencing and annotation.</title>
        <authorList>
            <consortium name="The Broad Institute Genomics Platform"/>
            <consortium name="The Broad Institute Genome Sequencing Center for Infectious Disease"/>
            <person name="Wu L."/>
            <person name="Ma J."/>
        </authorList>
    </citation>
    <scope>NUCLEOTIDE SEQUENCE [LARGE SCALE GENOMIC DNA]</scope>
    <source>
        <strain evidence="3">KCTC 42107</strain>
    </source>
</reference>
<protein>
    <submittedName>
        <fullName evidence="2">Uncharacterized protein</fullName>
    </submittedName>
</protein>
<dbReference type="EMBL" id="JBHUMD010000008">
    <property type="protein sequence ID" value="MFD2602020.1"/>
    <property type="molecule type" value="Genomic_DNA"/>
</dbReference>
<dbReference type="RefSeq" id="WP_379820521.1">
    <property type="nucleotide sequence ID" value="NZ_JBHUMD010000008.1"/>
</dbReference>
<dbReference type="Proteomes" id="UP001597480">
    <property type="component" value="Unassembled WGS sequence"/>
</dbReference>
<keyword evidence="1" id="KW-0732">Signal</keyword>
<comment type="caution">
    <text evidence="2">The sequence shown here is derived from an EMBL/GenBank/DDBJ whole genome shotgun (WGS) entry which is preliminary data.</text>
</comment>
<organism evidence="2 3">
    <name type="scientific">Flavobacterium suzhouense</name>
    <dbReference type="NCBI Taxonomy" id="1529638"/>
    <lineage>
        <taxon>Bacteria</taxon>
        <taxon>Pseudomonadati</taxon>
        <taxon>Bacteroidota</taxon>
        <taxon>Flavobacteriia</taxon>
        <taxon>Flavobacteriales</taxon>
        <taxon>Flavobacteriaceae</taxon>
        <taxon>Flavobacterium</taxon>
    </lineage>
</organism>
<keyword evidence="3" id="KW-1185">Reference proteome</keyword>
<accession>A0ABW5NSW2</accession>
<proteinExistence type="predicted"/>
<feature type="chain" id="PRO_5046912875" evidence="1">
    <location>
        <begin position="19"/>
        <end position="166"/>
    </location>
</feature>
<evidence type="ECO:0000256" key="1">
    <source>
        <dbReference type="SAM" id="SignalP"/>
    </source>
</evidence>